<dbReference type="EMBL" id="RYZH01000071">
    <property type="protein sequence ID" value="RUL82513.1"/>
    <property type="molecule type" value="Genomic_DNA"/>
</dbReference>
<reference evidence="4 5" key="1">
    <citation type="submission" date="2018-12" db="EMBL/GenBank/DDBJ databases">
        <authorList>
            <person name="Toschakov S.V."/>
        </authorList>
    </citation>
    <scope>NUCLEOTIDE SEQUENCE [LARGE SCALE GENOMIC DNA]</scope>
    <source>
        <strain evidence="4 5">GM2012</strain>
    </source>
</reference>
<name>A0A432MCX7_9BACT</name>
<dbReference type="SUPFAM" id="SSF46565">
    <property type="entry name" value="Chaperone J-domain"/>
    <property type="match status" value="1"/>
</dbReference>
<dbReference type="InterPro" id="IPR036869">
    <property type="entry name" value="J_dom_sf"/>
</dbReference>
<evidence type="ECO:0000256" key="2">
    <source>
        <dbReference type="SAM" id="MobiDB-lite"/>
    </source>
</evidence>
<sequence>MAADYYEMLGVPPEADRKTIEEALARCQPKWSAGARNPKHRHTYQSYLDQIPTIRATLLGNPSARASYDAELAAQRRLQLDRKLDELSRLVRLRAAKGGLSVSDRDRLRVEADRLGVPPAEFDRLLEPVPPLPEAPADPELDAEPLPDLIDSATRGQIRRTLEHLGRLDLYDALGLQRDAPQAEILSRADAERQRWRRKSRVSAEMTAWLEVISYAQSHLGTPEARARYDRTLEHEAEERFLRAVHFCLDGETRLAPGARTALLAEAASLGIGPDRADRLLRRACRALGIASETVATAPSDRTQPLRLLRCRSCRGVTELADAERNSRGCRHCGDSLRWDCPICRRDHWVDEPRCSCGFRLELREPMLRHFEAAQRAHKARDYASALAHLHRIQEFAPDHAGTRKAVEKVKERLAEIERTRSSFEQEAARRHLLAAQKALRAWAALVDPTDPEVRSAFDEVNRGLREARSLAARGIALMTIDPGEARALLRRALDWSADLPEARDALRRCPPDPPVDLRAEVERDAVILRWSPPAPDGLGPVSFRIVRKARGVPATPTDGVTIAETSETQCRDPLASPGEVVGYAAFSQRNDIESVQGAVAGPVVILADVLDVRVETRSGEVELSWRLPAGASGVRVVRKAGEPPSGPDDGSAVDALPDGASDRGLTDDRVYHYRIAALYRTPDGKERLSRGVTVAAMPHPPVSVVSEPEVVPMPDGRIRVSWDVPERGQVKILRTERPPSLIEGQRLPSGQAEALEGHWLPVAAPDHAIDARPPGSGLCYYTPLTFWAGTCTAGRPAAFSRLPDPSDLRAVRIGGSGRVHLRWRWSPSSTQSLVVCKAGGPPSGPDDPDAFREVVQELDYGRRGFFPLDLPPGEPAPYHIAVYSLAEVDGQNLTSPGVEPTARTVVPGPLPELFVSYAIRRPRFPGRPWTIAIQTDPPGSPVPPLLLVGHPRTVPLSADDGEPFDRFPACRGGDSFRFSPPLRISEYRLRLFVDPASPVDQMSPIRLRHPEAERTRV</sequence>
<dbReference type="InterPro" id="IPR036116">
    <property type="entry name" value="FN3_sf"/>
</dbReference>
<comment type="caution">
    <text evidence="4">The sequence shown here is derived from an EMBL/GenBank/DDBJ whole genome shotgun (WGS) entry which is preliminary data.</text>
</comment>
<feature type="region of interest" description="Disordered" evidence="2">
    <location>
        <begin position="125"/>
        <end position="145"/>
    </location>
</feature>
<dbReference type="SMART" id="SM00060">
    <property type="entry name" value="FN3"/>
    <property type="match status" value="2"/>
</dbReference>
<dbReference type="CDD" id="cd00063">
    <property type="entry name" value="FN3"/>
    <property type="match status" value="1"/>
</dbReference>
<keyword evidence="1" id="KW-0175">Coiled coil</keyword>
<accession>A0A432MCX7</accession>
<evidence type="ECO:0000313" key="5">
    <source>
        <dbReference type="Proteomes" id="UP000280296"/>
    </source>
</evidence>
<dbReference type="RefSeq" id="WP_126727893.1">
    <property type="nucleotide sequence ID" value="NZ_RYZH01000071.1"/>
</dbReference>
<feature type="domain" description="Fibronectin type-III" evidence="3">
    <location>
        <begin position="803"/>
        <end position="893"/>
    </location>
</feature>
<protein>
    <recommendedName>
        <fullName evidence="3">Fibronectin type-III domain-containing protein</fullName>
    </recommendedName>
</protein>
<feature type="region of interest" description="Disordered" evidence="2">
    <location>
        <begin position="640"/>
        <end position="664"/>
    </location>
</feature>
<proteinExistence type="predicted"/>
<organism evidence="4 5">
    <name type="scientific">Tautonia sociabilis</name>
    <dbReference type="NCBI Taxonomy" id="2080755"/>
    <lineage>
        <taxon>Bacteria</taxon>
        <taxon>Pseudomonadati</taxon>
        <taxon>Planctomycetota</taxon>
        <taxon>Planctomycetia</taxon>
        <taxon>Isosphaerales</taxon>
        <taxon>Isosphaeraceae</taxon>
        <taxon>Tautonia</taxon>
    </lineage>
</organism>
<evidence type="ECO:0000313" key="4">
    <source>
        <dbReference type="EMBL" id="RUL82513.1"/>
    </source>
</evidence>
<reference evidence="4 5" key="2">
    <citation type="submission" date="2019-01" db="EMBL/GenBank/DDBJ databases">
        <title>Tautonia sociabilis, a novel thermotolerant planctomycete of Isosphaeraceae family, isolated from a 4000 m deep subterranean habitat.</title>
        <authorList>
            <person name="Kovaleva O.L."/>
            <person name="Elcheninov A.G."/>
            <person name="Van Heerden E."/>
            <person name="Toshchakov S.V."/>
            <person name="Novikov A."/>
            <person name="Bonch-Osmolovskaya E.A."/>
            <person name="Kublanov I.V."/>
        </authorList>
    </citation>
    <scope>NUCLEOTIDE SEQUENCE [LARGE SCALE GENOMIC DNA]</scope>
    <source>
        <strain evidence="4 5">GM2012</strain>
    </source>
</reference>
<dbReference type="OrthoDB" id="221883at2"/>
<feature type="domain" description="Fibronectin type-III" evidence="3">
    <location>
        <begin position="512"/>
        <end position="687"/>
    </location>
</feature>
<keyword evidence="5" id="KW-1185">Reference proteome</keyword>
<feature type="coiled-coil region" evidence="1">
    <location>
        <begin position="400"/>
        <end position="427"/>
    </location>
</feature>
<gene>
    <name evidence="4" type="ORF">TsocGM_23465</name>
</gene>
<dbReference type="Proteomes" id="UP000280296">
    <property type="component" value="Unassembled WGS sequence"/>
</dbReference>
<evidence type="ECO:0000256" key="1">
    <source>
        <dbReference type="SAM" id="Coils"/>
    </source>
</evidence>
<dbReference type="SUPFAM" id="SSF49265">
    <property type="entry name" value="Fibronectin type III"/>
    <property type="match status" value="1"/>
</dbReference>
<dbReference type="AlphaFoldDB" id="A0A432MCX7"/>
<dbReference type="InterPro" id="IPR003961">
    <property type="entry name" value="FN3_dom"/>
</dbReference>
<evidence type="ECO:0000259" key="3">
    <source>
        <dbReference type="SMART" id="SM00060"/>
    </source>
</evidence>